<evidence type="ECO:0000313" key="3">
    <source>
        <dbReference type="Proteomes" id="UP000736335"/>
    </source>
</evidence>
<evidence type="ECO:0000259" key="1">
    <source>
        <dbReference type="PROSITE" id="PS50011"/>
    </source>
</evidence>
<dbReference type="Pfam" id="PF07714">
    <property type="entry name" value="PK_Tyr_Ser-Thr"/>
    <property type="match status" value="1"/>
</dbReference>
<dbReference type="InterPro" id="IPR051681">
    <property type="entry name" value="Ser/Thr_Kinases-Pseudokinases"/>
</dbReference>
<evidence type="ECO:0000313" key="2">
    <source>
        <dbReference type="EMBL" id="KAF9779332.1"/>
    </source>
</evidence>
<keyword evidence="2" id="KW-0418">Kinase</keyword>
<dbReference type="GO" id="GO:0004674">
    <property type="term" value="F:protein serine/threonine kinase activity"/>
    <property type="evidence" value="ECO:0007669"/>
    <property type="project" value="TreeGrafter"/>
</dbReference>
<dbReference type="PANTHER" id="PTHR44329:SF214">
    <property type="entry name" value="PROTEIN KINASE DOMAIN-CONTAINING PROTEIN"/>
    <property type="match status" value="1"/>
</dbReference>
<reference evidence="2" key="1">
    <citation type="journal article" date="2020" name="Nat. Commun.">
        <title>Large-scale genome sequencing of mycorrhizal fungi provides insights into the early evolution of symbiotic traits.</title>
        <authorList>
            <person name="Miyauchi S."/>
            <person name="Kiss E."/>
            <person name="Kuo A."/>
            <person name="Drula E."/>
            <person name="Kohler A."/>
            <person name="Sanchez-Garcia M."/>
            <person name="Morin E."/>
            <person name="Andreopoulos B."/>
            <person name="Barry K.W."/>
            <person name="Bonito G."/>
            <person name="Buee M."/>
            <person name="Carver A."/>
            <person name="Chen C."/>
            <person name="Cichocki N."/>
            <person name="Clum A."/>
            <person name="Culley D."/>
            <person name="Crous P.W."/>
            <person name="Fauchery L."/>
            <person name="Girlanda M."/>
            <person name="Hayes R.D."/>
            <person name="Keri Z."/>
            <person name="LaButti K."/>
            <person name="Lipzen A."/>
            <person name="Lombard V."/>
            <person name="Magnuson J."/>
            <person name="Maillard F."/>
            <person name="Murat C."/>
            <person name="Nolan M."/>
            <person name="Ohm R.A."/>
            <person name="Pangilinan J."/>
            <person name="Pereira M.F."/>
            <person name="Perotto S."/>
            <person name="Peter M."/>
            <person name="Pfister S."/>
            <person name="Riley R."/>
            <person name="Sitrit Y."/>
            <person name="Stielow J.B."/>
            <person name="Szollosi G."/>
            <person name="Zifcakova L."/>
            <person name="Stursova M."/>
            <person name="Spatafora J.W."/>
            <person name="Tedersoo L."/>
            <person name="Vaario L.M."/>
            <person name="Yamada A."/>
            <person name="Yan M."/>
            <person name="Wang P."/>
            <person name="Xu J."/>
            <person name="Bruns T."/>
            <person name="Baldrian P."/>
            <person name="Vilgalys R."/>
            <person name="Dunand C."/>
            <person name="Henrissat B."/>
            <person name="Grigoriev I.V."/>
            <person name="Hibbett D."/>
            <person name="Nagy L.G."/>
            <person name="Martin F.M."/>
        </authorList>
    </citation>
    <scope>NUCLEOTIDE SEQUENCE</scope>
    <source>
        <strain evidence="2">UH-Tt-Lm1</strain>
    </source>
</reference>
<dbReference type="Gene3D" id="1.10.510.10">
    <property type="entry name" value="Transferase(Phosphotransferase) domain 1"/>
    <property type="match status" value="1"/>
</dbReference>
<dbReference type="Proteomes" id="UP000736335">
    <property type="component" value="Unassembled WGS sequence"/>
</dbReference>
<keyword evidence="3" id="KW-1185">Reference proteome</keyword>
<dbReference type="InterPro" id="IPR001245">
    <property type="entry name" value="Ser-Thr/Tyr_kinase_cat_dom"/>
</dbReference>
<reference evidence="2" key="2">
    <citation type="submission" date="2020-11" db="EMBL/GenBank/DDBJ databases">
        <authorList>
            <consortium name="DOE Joint Genome Institute"/>
            <person name="Kuo A."/>
            <person name="Miyauchi S."/>
            <person name="Kiss E."/>
            <person name="Drula E."/>
            <person name="Kohler A."/>
            <person name="Sanchez-Garcia M."/>
            <person name="Andreopoulos B."/>
            <person name="Barry K.W."/>
            <person name="Bonito G."/>
            <person name="Buee M."/>
            <person name="Carver A."/>
            <person name="Chen C."/>
            <person name="Cichocki N."/>
            <person name="Clum A."/>
            <person name="Culley D."/>
            <person name="Crous P.W."/>
            <person name="Fauchery L."/>
            <person name="Girlanda M."/>
            <person name="Hayes R."/>
            <person name="Keri Z."/>
            <person name="Labutti K."/>
            <person name="Lipzen A."/>
            <person name="Lombard V."/>
            <person name="Magnuson J."/>
            <person name="Maillard F."/>
            <person name="Morin E."/>
            <person name="Murat C."/>
            <person name="Nolan M."/>
            <person name="Ohm R."/>
            <person name="Pangilinan J."/>
            <person name="Pereira M."/>
            <person name="Perotto S."/>
            <person name="Peter M."/>
            <person name="Riley R."/>
            <person name="Sitrit Y."/>
            <person name="Stielow B."/>
            <person name="Szollosi G."/>
            <person name="Zifcakova L."/>
            <person name="Stursova M."/>
            <person name="Spatafora J.W."/>
            <person name="Tedersoo L."/>
            <person name="Vaario L.-M."/>
            <person name="Yamada A."/>
            <person name="Yan M."/>
            <person name="Wang P."/>
            <person name="Xu J."/>
            <person name="Bruns T."/>
            <person name="Baldrian P."/>
            <person name="Vilgalys R."/>
            <person name="Henrissat B."/>
            <person name="Grigoriev I.V."/>
            <person name="Hibbett D."/>
            <person name="Nagy L.G."/>
            <person name="Martin F.M."/>
        </authorList>
    </citation>
    <scope>NUCLEOTIDE SEQUENCE</scope>
    <source>
        <strain evidence="2">UH-Tt-Lm1</strain>
    </source>
</reference>
<dbReference type="AlphaFoldDB" id="A0A9P6H5D2"/>
<keyword evidence="2" id="KW-0808">Transferase</keyword>
<dbReference type="SUPFAM" id="SSF56112">
    <property type="entry name" value="Protein kinase-like (PK-like)"/>
    <property type="match status" value="1"/>
</dbReference>
<dbReference type="OrthoDB" id="5581784at2759"/>
<dbReference type="GO" id="GO:0005524">
    <property type="term" value="F:ATP binding"/>
    <property type="evidence" value="ECO:0007669"/>
    <property type="project" value="InterPro"/>
</dbReference>
<accession>A0A9P6H5D2</accession>
<dbReference type="PANTHER" id="PTHR44329">
    <property type="entry name" value="SERINE/THREONINE-PROTEIN KINASE TNNI3K-RELATED"/>
    <property type="match status" value="1"/>
</dbReference>
<protein>
    <submittedName>
        <fullName evidence="2">Kinase-like domain-containing protein</fullName>
    </submittedName>
</protein>
<gene>
    <name evidence="2" type="ORF">BJ322DRAFT_456217</name>
</gene>
<dbReference type="PROSITE" id="PS50011">
    <property type="entry name" value="PROTEIN_KINASE_DOM"/>
    <property type="match status" value="1"/>
</dbReference>
<sequence>MMHTSQVLHHLYSLDTSSPDFLRYLHCLIRSDEKDQYLTSLQGLELTRLVDFLDGTLGVAPVTDDVFRRCIRKLRTICSQHAILPSSYTISGALVRLGDEPVDFGGFSVVWEGTYNGSKVCIKHLKVSEQNRGAVQKAFYKEAIIWKRLRHPNVVAFIGVKQNSLQFVSEWMPNGTLTEYINKKPGANRLLDVAEGLNYLHANHTSHGDLKGPNILVDDDGHACLTDFGFASIVRGLSSIFVSKVEGYTARWAAPEVLWSGGKITREADLFAFGMVAVEVFTGDYPFGRKLPDGIATTKVMDGERPERPQDPGLTDSLWNMTRDCWQQDPAHRPAITKVVGILRECYMQCAVDTDLFGSNPPRPVKAVTVKAKNIDSTTMPLGFSSAYRRINKIAVLGNRKDGPKGKRYSELLQLCARWNAVPASYELGGVLKRGDRPERVSWMTEIWKGRYHVSCRTIPTTGRLIGRCADGVDDHLRLLPSVSLVQKRQHHTISGEKSTYKSMRPDIGCGQRTALSALQRGRPRCFVAKPHIN</sequence>
<name>A0A9P6H5D2_9AGAM</name>
<comment type="caution">
    <text evidence="2">The sequence shown here is derived from an EMBL/GenBank/DDBJ whole genome shotgun (WGS) entry which is preliminary data.</text>
</comment>
<dbReference type="InterPro" id="IPR011009">
    <property type="entry name" value="Kinase-like_dom_sf"/>
</dbReference>
<organism evidence="2 3">
    <name type="scientific">Thelephora terrestris</name>
    <dbReference type="NCBI Taxonomy" id="56493"/>
    <lineage>
        <taxon>Eukaryota</taxon>
        <taxon>Fungi</taxon>
        <taxon>Dikarya</taxon>
        <taxon>Basidiomycota</taxon>
        <taxon>Agaricomycotina</taxon>
        <taxon>Agaricomycetes</taxon>
        <taxon>Thelephorales</taxon>
        <taxon>Thelephoraceae</taxon>
        <taxon>Thelephora</taxon>
    </lineage>
</organism>
<feature type="domain" description="Protein kinase" evidence="1">
    <location>
        <begin position="96"/>
        <end position="348"/>
    </location>
</feature>
<dbReference type="InterPro" id="IPR000719">
    <property type="entry name" value="Prot_kinase_dom"/>
</dbReference>
<proteinExistence type="predicted"/>
<dbReference type="EMBL" id="WIUZ02000020">
    <property type="protein sequence ID" value="KAF9779332.1"/>
    <property type="molecule type" value="Genomic_DNA"/>
</dbReference>
<dbReference type="SMART" id="SM00220">
    <property type="entry name" value="S_TKc"/>
    <property type="match status" value="1"/>
</dbReference>